<protein>
    <submittedName>
        <fullName evidence="4">Hydrogenase expression/formation protein HypE</fullName>
    </submittedName>
</protein>
<dbReference type="InterPro" id="IPR036921">
    <property type="entry name" value="PurM-like_N_sf"/>
</dbReference>
<proteinExistence type="inferred from homology"/>
<dbReference type="InterPro" id="IPR010918">
    <property type="entry name" value="PurM-like_C_dom"/>
</dbReference>
<dbReference type="NCBIfam" id="TIGR02124">
    <property type="entry name" value="hypE"/>
    <property type="match status" value="1"/>
</dbReference>
<dbReference type="STRING" id="490899.DKAM_0422"/>
<dbReference type="AlphaFoldDB" id="B8D3R7"/>
<dbReference type="PANTHER" id="PTHR30303:SF0">
    <property type="entry name" value="CARBAMOYL DEHYDRATASE HYPE"/>
    <property type="match status" value="1"/>
</dbReference>
<dbReference type="Gene3D" id="3.90.650.10">
    <property type="entry name" value="PurM-like C-terminal domain"/>
    <property type="match status" value="1"/>
</dbReference>
<reference evidence="4 5" key="1">
    <citation type="journal article" date="2009" name="J. Bacteriol.">
        <title>Complete genome sequence of the anaerobic, protein-degrading hyperthermophilic crenarchaeon Desulfurococcus kamchatkensis.</title>
        <authorList>
            <person name="Ravin N.V."/>
            <person name="Mardanov A.V."/>
            <person name="Beletsky A.V."/>
            <person name="Kublanov I.V."/>
            <person name="Kolganova T.V."/>
            <person name="Lebedinsky A.V."/>
            <person name="Chernyh N.A."/>
            <person name="Bonch-Osmolovskaya E.A."/>
            <person name="Skryabin K.G."/>
        </authorList>
    </citation>
    <scope>NUCLEOTIDE SEQUENCE [LARGE SCALE GENOMIC DNA]</scope>
    <source>
        <strain evidence="5">DSM 18924 / JCM 16383 / VKM B-2413 / 1221n</strain>
    </source>
</reference>
<name>B8D3R7_DESA1</name>
<organism evidence="4 5">
    <name type="scientific">Desulfurococcus amylolyticus (strain DSM 18924 / JCM 16383 / VKM B-2413 / 1221n)</name>
    <name type="common">Desulfurococcus kamchatkensis</name>
    <dbReference type="NCBI Taxonomy" id="490899"/>
    <lineage>
        <taxon>Archaea</taxon>
        <taxon>Thermoproteota</taxon>
        <taxon>Thermoprotei</taxon>
        <taxon>Desulfurococcales</taxon>
        <taxon>Desulfurococcaceae</taxon>
        <taxon>Desulfurococcus</taxon>
    </lineage>
</organism>
<feature type="domain" description="PurM-like C-terminal" evidence="3">
    <location>
        <begin position="172"/>
        <end position="319"/>
    </location>
</feature>
<dbReference type="SUPFAM" id="SSF55326">
    <property type="entry name" value="PurM N-terminal domain-like"/>
    <property type="match status" value="1"/>
</dbReference>
<dbReference type="HOGENOM" id="CLU_049733_0_0_2"/>
<dbReference type="InterPro" id="IPR036676">
    <property type="entry name" value="PurM-like_C_sf"/>
</dbReference>
<dbReference type="Pfam" id="PF02769">
    <property type="entry name" value="AIRS_C"/>
    <property type="match status" value="1"/>
</dbReference>
<comment type="similarity">
    <text evidence="1">Belongs to the HypE family.</text>
</comment>
<dbReference type="Proteomes" id="UP000006903">
    <property type="component" value="Chromosome"/>
</dbReference>
<feature type="domain" description="PurM-like N-terminal" evidence="2">
    <location>
        <begin position="50"/>
        <end position="161"/>
    </location>
</feature>
<dbReference type="Gene3D" id="3.30.1330.10">
    <property type="entry name" value="PurM-like, N-terminal domain"/>
    <property type="match status" value="1"/>
</dbReference>
<dbReference type="eggNOG" id="arCOG00636">
    <property type="taxonomic scope" value="Archaea"/>
</dbReference>
<evidence type="ECO:0000313" key="4">
    <source>
        <dbReference type="EMBL" id="ACL10748.1"/>
    </source>
</evidence>
<dbReference type="InterPro" id="IPR011854">
    <property type="entry name" value="HypE"/>
</dbReference>
<evidence type="ECO:0000259" key="2">
    <source>
        <dbReference type="Pfam" id="PF00586"/>
    </source>
</evidence>
<evidence type="ECO:0000256" key="1">
    <source>
        <dbReference type="ARBA" id="ARBA00006243"/>
    </source>
</evidence>
<gene>
    <name evidence="4" type="ordered locus">DKAM_0422</name>
</gene>
<evidence type="ECO:0000313" key="5">
    <source>
        <dbReference type="Proteomes" id="UP000006903"/>
    </source>
</evidence>
<dbReference type="SUPFAM" id="SSF56042">
    <property type="entry name" value="PurM C-terminal domain-like"/>
    <property type="match status" value="1"/>
</dbReference>
<dbReference type="KEGG" id="dka:DKAM_0422"/>
<dbReference type="PIRSF" id="PIRSF005644">
    <property type="entry name" value="Hdrgns_mtr_HypE"/>
    <property type="match status" value="1"/>
</dbReference>
<accession>B8D3R7</accession>
<dbReference type="Pfam" id="PF00586">
    <property type="entry name" value="AIRS"/>
    <property type="match status" value="1"/>
</dbReference>
<dbReference type="GO" id="GO:0051604">
    <property type="term" value="P:protein maturation"/>
    <property type="evidence" value="ECO:0007669"/>
    <property type="project" value="TreeGrafter"/>
</dbReference>
<dbReference type="EMBL" id="CP001140">
    <property type="protein sequence ID" value="ACL10748.1"/>
    <property type="molecule type" value="Genomic_DNA"/>
</dbReference>
<evidence type="ECO:0000259" key="3">
    <source>
        <dbReference type="Pfam" id="PF02769"/>
    </source>
</evidence>
<dbReference type="PANTHER" id="PTHR30303">
    <property type="entry name" value="HYDROGENASE ISOENZYMES FORMATION PROTEIN HYPE"/>
    <property type="match status" value="1"/>
</dbReference>
<sequence>MLSLMEDKIITTLHGAGGIESWNIIEKLIRGRVPRDLWSTPGGAGLDVLDDGSYIRIGESYIVFASDAYTVKPLFFPGGNIGELVASGVLNDLVMMGARPVAFMDNIVVEEGFAIRELEDIVDSMVKTLVENNVALIGGDFKVMPRGSVDGVVISGFAIGVSGKPPVVDSIKPGDKIIVTNYIAEHGSTILAAQLDMLNDAPGLKSDVKPLVKTVLPVIEEYRDYINAARDPTRGGLAAILNEWSRSSGLTIIIDKGKIPVRKEVAEFLEMLGVDPLTLASEGVAVLSVRSEVADKVVEALRRNGENPYIIGEVVEPRSRELRGRVVALTEVGGLTIIPPQAYNLPRIC</sequence>
<dbReference type="InterPro" id="IPR016188">
    <property type="entry name" value="PurM-like_N"/>
</dbReference>